<dbReference type="AlphaFoldDB" id="A0A6L6XPX7"/>
<dbReference type="GO" id="GO:0050660">
    <property type="term" value="F:flavin adenine dinucleotide binding"/>
    <property type="evidence" value="ECO:0007669"/>
    <property type="project" value="InterPro"/>
</dbReference>
<dbReference type="InterPro" id="IPR009100">
    <property type="entry name" value="AcylCoA_DH/oxidase_NM_dom_sf"/>
</dbReference>
<evidence type="ECO:0000256" key="10">
    <source>
        <dbReference type="RuleBase" id="RU362125"/>
    </source>
</evidence>
<accession>A0A6L6XPX7</accession>
<dbReference type="InterPro" id="IPR037069">
    <property type="entry name" value="AcylCoA_DH/ox_N_sf"/>
</dbReference>
<comment type="pathway">
    <text evidence="2">Siderophore biosynthesis; mycobactin biosynthesis.</text>
</comment>
<evidence type="ECO:0000256" key="9">
    <source>
        <dbReference type="ARBA" id="ARBA00042660"/>
    </source>
</evidence>
<dbReference type="GO" id="GO:0033539">
    <property type="term" value="P:fatty acid beta-oxidation using acyl-CoA dehydrogenase"/>
    <property type="evidence" value="ECO:0007669"/>
    <property type="project" value="TreeGrafter"/>
</dbReference>
<protein>
    <recommendedName>
        <fullName evidence="8">Acyl-[acyl-carrier-protein] dehydrogenase MbtN</fullName>
    </recommendedName>
    <alternativeName>
        <fullName evidence="9">Mycobactin synthase protein N</fullName>
    </alternativeName>
</protein>
<dbReference type="InterPro" id="IPR050741">
    <property type="entry name" value="Acyl-CoA_dehydrogenase"/>
</dbReference>
<dbReference type="InterPro" id="IPR009075">
    <property type="entry name" value="AcylCo_DH/oxidase_C"/>
</dbReference>
<dbReference type="Proteomes" id="UP000473525">
    <property type="component" value="Unassembled WGS sequence"/>
</dbReference>
<dbReference type="PANTHER" id="PTHR48083:SF20">
    <property type="entry name" value="LONG-CHAIN SPECIFIC ACYL-COA DEHYDROGENASE, MITOCHONDRIAL"/>
    <property type="match status" value="1"/>
</dbReference>
<dbReference type="GO" id="GO:0003995">
    <property type="term" value="F:acyl-CoA dehydrogenase activity"/>
    <property type="evidence" value="ECO:0007669"/>
    <property type="project" value="InterPro"/>
</dbReference>
<dbReference type="Pfam" id="PF02770">
    <property type="entry name" value="Acyl-CoA_dh_M"/>
    <property type="match status" value="1"/>
</dbReference>
<evidence type="ECO:0000256" key="5">
    <source>
        <dbReference type="ARBA" id="ARBA00022827"/>
    </source>
</evidence>
<evidence type="ECO:0000259" key="11">
    <source>
        <dbReference type="Pfam" id="PF00441"/>
    </source>
</evidence>
<keyword evidence="15" id="KW-1185">Reference proteome</keyword>
<dbReference type="Pfam" id="PF00441">
    <property type="entry name" value="Acyl-CoA_dh_1"/>
    <property type="match status" value="1"/>
</dbReference>
<evidence type="ECO:0000313" key="14">
    <source>
        <dbReference type="EMBL" id="MVQ48646.1"/>
    </source>
</evidence>
<dbReference type="FunFam" id="1.20.140.10:FF:000001">
    <property type="entry name" value="Acyl-CoA dehydrogenase"/>
    <property type="match status" value="1"/>
</dbReference>
<feature type="domain" description="Acyl-CoA dehydrogenase/oxidase N-terminal" evidence="13">
    <location>
        <begin position="14"/>
        <end position="119"/>
    </location>
</feature>
<keyword evidence="5 10" id="KW-0274">FAD</keyword>
<evidence type="ECO:0000259" key="13">
    <source>
        <dbReference type="Pfam" id="PF02771"/>
    </source>
</evidence>
<evidence type="ECO:0000256" key="1">
    <source>
        <dbReference type="ARBA" id="ARBA00001974"/>
    </source>
</evidence>
<evidence type="ECO:0000259" key="12">
    <source>
        <dbReference type="Pfam" id="PF02770"/>
    </source>
</evidence>
<comment type="cofactor">
    <cofactor evidence="1 10">
        <name>FAD</name>
        <dbReference type="ChEBI" id="CHEBI:57692"/>
    </cofactor>
</comment>
<comment type="similarity">
    <text evidence="3 10">Belongs to the acyl-CoA dehydrogenase family.</text>
</comment>
<evidence type="ECO:0000256" key="2">
    <source>
        <dbReference type="ARBA" id="ARBA00005102"/>
    </source>
</evidence>
<dbReference type="FunFam" id="2.40.110.10:FF:000002">
    <property type="entry name" value="Acyl-CoA dehydrogenase fadE12"/>
    <property type="match status" value="1"/>
</dbReference>
<comment type="function">
    <text evidence="7">Catalyzes the dehydrogenation at the alpha-beta position of ACP-bound acyl chains. This results in the introduction of a double bond in the lipidic chain, which is further transferred to the epsilon-amino group of lysine residue in the mycobactin core by MbtK.</text>
</comment>
<dbReference type="Gene3D" id="1.20.140.10">
    <property type="entry name" value="Butyryl-CoA Dehydrogenase, subunit A, domain 3"/>
    <property type="match status" value="1"/>
</dbReference>
<feature type="domain" description="Acyl-CoA oxidase/dehydrogenase middle" evidence="12">
    <location>
        <begin position="123"/>
        <end position="220"/>
    </location>
</feature>
<evidence type="ECO:0000256" key="4">
    <source>
        <dbReference type="ARBA" id="ARBA00022630"/>
    </source>
</evidence>
<keyword evidence="6 10" id="KW-0560">Oxidoreductase</keyword>
<dbReference type="Pfam" id="PF02771">
    <property type="entry name" value="Acyl-CoA_dh_N"/>
    <property type="match status" value="1"/>
</dbReference>
<dbReference type="Gene3D" id="1.10.540.10">
    <property type="entry name" value="Acyl-CoA dehydrogenase/oxidase, N-terminal domain"/>
    <property type="match status" value="1"/>
</dbReference>
<dbReference type="SUPFAM" id="SSF56645">
    <property type="entry name" value="Acyl-CoA dehydrogenase NM domain-like"/>
    <property type="match status" value="1"/>
</dbReference>
<dbReference type="GO" id="GO:0005737">
    <property type="term" value="C:cytoplasm"/>
    <property type="evidence" value="ECO:0007669"/>
    <property type="project" value="TreeGrafter"/>
</dbReference>
<dbReference type="PROSITE" id="PS00073">
    <property type="entry name" value="ACYL_COA_DH_2"/>
    <property type="match status" value="1"/>
</dbReference>
<evidence type="ECO:0000256" key="3">
    <source>
        <dbReference type="ARBA" id="ARBA00009347"/>
    </source>
</evidence>
<dbReference type="PANTHER" id="PTHR48083">
    <property type="entry name" value="MEDIUM-CHAIN SPECIFIC ACYL-COA DEHYDROGENASE, MITOCHONDRIAL-RELATED"/>
    <property type="match status" value="1"/>
</dbReference>
<dbReference type="SUPFAM" id="SSF47203">
    <property type="entry name" value="Acyl-CoA dehydrogenase C-terminal domain-like"/>
    <property type="match status" value="1"/>
</dbReference>
<sequence>MTRDLWARRPFFDDDHEDLRATVRGLLARAVVPYGEEWDAAGIIPRDPWLAAGEAGLLGLGLEDDYAFRCVVIEECARVGATSYSSGLTVHADIALPYVVDMAGPEQEARWVPGLTSGELIGAIAMTEPGTGSDLRGIRTSARRDGDAWILNGAKTFITNGINSDLVVVVARTDPSPEAGSRAFSLFVVERGMPGFERGRNLDKVGLKAQDTAELTFSDVVLTDDHLLSEVGDGMRQLMVHLPLERIGIAVTACAGARAALAWTVDYVRERAAFGRTVADFQHTQFAIAEMVTALDVTQAYVDQAVLRLNARELTAVEAAQAKWWATEMHKTVVDRCVQLFGGYGYMLEYPIARAYLDTRVTTIYGGTTEIMKQIVARDVLGVR</sequence>
<keyword evidence="4 10" id="KW-0285">Flavoprotein</keyword>
<name>A0A6L6XPX7_9ACTN</name>
<dbReference type="EMBL" id="WSEK01000004">
    <property type="protein sequence ID" value="MVQ48646.1"/>
    <property type="molecule type" value="Genomic_DNA"/>
</dbReference>
<dbReference type="InterPro" id="IPR006091">
    <property type="entry name" value="Acyl-CoA_Oxase/DH_mid-dom"/>
</dbReference>
<feature type="domain" description="Acyl-CoA dehydrogenase/oxidase C-terminal" evidence="11">
    <location>
        <begin position="232"/>
        <end position="380"/>
    </location>
</feature>
<evidence type="ECO:0000256" key="8">
    <source>
        <dbReference type="ARBA" id="ARBA00040394"/>
    </source>
</evidence>
<organism evidence="14 15">
    <name type="scientific">Nocardioides agri</name>
    <dbReference type="NCBI Taxonomy" id="2682843"/>
    <lineage>
        <taxon>Bacteria</taxon>
        <taxon>Bacillati</taxon>
        <taxon>Actinomycetota</taxon>
        <taxon>Actinomycetes</taxon>
        <taxon>Propionibacteriales</taxon>
        <taxon>Nocardioidaceae</taxon>
        <taxon>Nocardioides</taxon>
    </lineage>
</organism>
<dbReference type="InterPro" id="IPR036250">
    <property type="entry name" value="AcylCo_DH-like_C"/>
</dbReference>
<evidence type="ECO:0000256" key="7">
    <source>
        <dbReference type="ARBA" id="ARBA00037085"/>
    </source>
</evidence>
<dbReference type="InterPro" id="IPR006089">
    <property type="entry name" value="Acyl-CoA_DH_CS"/>
</dbReference>
<gene>
    <name evidence="14" type="ORF">GON03_05590</name>
</gene>
<dbReference type="InterPro" id="IPR046373">
    <property type="entry name" value="Acyl-CoA_Oxase/DH_mid-dom_sf"/>
</dbReference>
<evidence type="ECO:0000256" key="6">
    <source>
        <dbReference type="ARBA" id="ARBA00023002"/>
    </source>
</evidence>
<evidence type="ECO:0000313" key="15">
    <source>
        <dbReference type="Proteomes" id="UP000473525"/>
    </source>
</evidence>
<reference evidence="14 15" key="1">
    <citation type="submission" date="2019-12" db="EMBL/GenBank/DDBJ databases">
        <authorList>
            <person name="Huq M.A."/>
        </authorList>
    </citation>
    <scope>NUCLEOTIDE SEQUENCE [LARGE SCALE GENOMIC DNA]</scope>
    <source>
        <strain evidence="14 15">MAH-18</strain>
    </source>
</reference>
<dbReference type="RefSeq" id="WP_157340947.1">
    <property type="nucleotide sequence ID" value="NZ_WSEK01000004.1"/>
</dbReference>
<dbReference type="InterPro" id="IPR013786">
    <property type="entry name" value="AcylCoA_DH/ox_N"/>
</dbReference>
<proteinExistence type="inferred from homology"/>
<comment type="caution">
    <text evidence="14">The sequence shown here is derived from an EMBL/GenBank/DDBJ whole genome shotgun (WGS) entry which is preliminary data.</text>
</comment>
<dbReference type="Gene3D" id="2.40.110.10">
    <property type="entry name" value="Butyryl-CoA Dehydrogenase, subunit A, domain 2"/>
    <property type="match status" value="1"/>
</dbReference>